<keyword evidence="5 6" id="KW-0687">Ribonucleoprotein</keyword>
<feature type="compositionally biased region" description="Acidic residues" evidence="8">
    <location>
        <begin position="86"/>
        <end position="112"/>
    </location>
</feature>
<feature type="modified residue" description="N-acetylalanine; partial" evidence="6">
    <location>
        <position position="632"/>
    </location>
</feature>
<dbReference type="GO" id="GO:0000228">
    <property type="term" value="C:nuclear chromosome"/>
    <property type="evidence" value="ECO:0007669"/>
    <property type="project" value="InterPro"/>
</dbReference>
<evidence type="ECO:0000313" key="10">
    <source>
        <dbReference type="Proteomes" id="UP001214415"/>
    </source>
</evidence>
<dbReference type="InterPro" id="IPR018281">
    <property type="entry name" value="Ribosomal_eS1_CS"/>
</dbReference>
<dbReference type="EMBL" id="CP119905">
    <property type="protein sequence ID" value="WFD24457.1"/>
    <property type="molecule type" value="Genomic_DNA"/>
</dbReference>
<evidence type="ECO:0000256" key="7">
    <source>
        <dbReference type="RuleBase" id="RU000668"/>
    </source>
</evidence>
<feature type="compositionally biased region" description="Basic and acidic residues" evidence="8">
    <location>
        <begin position="279"/>
        <end position="288"/>
    </location>
</feature>
<keyword evidence="2 6" id="KW-0963">Cytoplasm</keyword>
<dbReference type="InterPro" id="IPR001593">
    <property type="entry name" value="Ribosomal_eS1"/>
</dbReference>
<feature type="initiator methionine" description="Removed" evidence="6">
    <location>
        <position position="631"/>
    </location>
</feature>
<evidence type="ECO:0000256" key="4">
    <source>
        <dbReference type="ARBA" id="ARBA00022990"/>
    </source>
</evidence>
<evidence type="ECO:0000256" key="5">
    <source>
        <dbReference type="ARBA" id="ARBA00023274"/>
    </source>
</evidence>
<reference evidence="9" key="1">
    <citation type="submission" date="2023-03" db="EMBL/GenBank/DDBJ databases">
        <title>Mating type loci evolution in Malassezia.</title>
        <authorList>
            <person name="Coelho M.A."/>
        </authorList>
    </citation>
    <scope>NUCLEOTIDE SEQUENCE</scope>
    <source>
        <strain evidence="9">CBS 12830</strain>
    </source>
</reference>
<gene>
    <name evidence="6 9" type="primary">RPS1</name>
    <name evidence="9" type="ORF">MEQU1_003159</name>
</gene>
<evidence type="ECO:0000256" key="1">
    <source>
        <dbReference type="ARBA" id="ARBA00004496"/>
    </source>
</evidence>
<dbReference type="SMART" id="SM01397">
    <property type="entry name" value="Ribosomal_S3Ae"/>
    <property type="match status" value="1"/>
</dbReference>
<dbReference type="PANTHER" id="PTHR11830">
    <property type="entry name" value="40S RIBOSOMAL PROTEIN S3A"/>
    <property type="match status" value="1"/>
</dbReference>
<dbReference type="Proteomes" id="UP001214415">
    <property type="component" value="Chromosome 6"/>
</dbReference>
<evidence type="ECO:0000313" key="9">
    <source>
        <dbReference type="EMBL" id="WFD24457.1"/>
    </source>
</evidence>
<feature type="region of interest" description="Disordered" evidence="8">
    <location>
        <begin position="279"/>
        <end position="329"/>
    </location>
</feature>
<organism evidence="9 10">
    <name type="scientific">Malassezia equina</name>
    <dbReference type="NCBI Taxonomy" id="1381935"/>
    <lineage>
        <taxon>Eukaryota</taxon>
        <taxon>Fungi</taxon>
        <taxon>Dikarya</taxon>
        <taxon>Basidiomycota</taxon>
        <taxon>Ustilaginomycotina</taxon>
        <taxon>Malasseziomycetes</taxon>
        <taxon>Malasseziales</taxon>
        <taxon>Malasseziaceae</taxon>
        <taxon>Malassezia</taxon>
    </lineage>
</organism>
<dbReference type="AlphaFoldDB" id="A0AAF0J086"/>
<comment type="similarity">
    <text evidence="6 7">Belongs to the eukaryotic ribosomal protein eS1 family.</text>
</comment>
<dbReference type="HAMAP" id="MF_03122">
    <property type="entry name" value="Ribosomal_eS1_euk"/>
    <property type="match status" value="1"/>
</dbReference>
<keyword evidence="10" id="KW-1185">Reference proteome</keyword>
<dbReference type="GO" id="GO:0022627">
    <property type="term" value="C:cytosolic small ribosomal subunit"/>
    <property type="evidence" value="ECO:0007669"/>
    <property type="project" value="UniProtKB-UniRule"/>
</dbReference>
<proteinExistence type="inferred from homology"/>
<evidence type="ECO:0000256" key="2">
    <source>
        <dbReference type="ARBA" id="ARBA00022490"/>
    </source>
</evidence>
<dbReference type="GO" id="GO:0003735">
    <property type="term" value="F:structural constituent of ribosome"/>
    <property type="evidence" value="ECO:0007669"/>
    <property type="project" value="UniProtKB-UniRule"/>
</dbReference>
<name>A0AAF0J086_9BASI</name>
<accession>A0AAF0J086</accession>
<sequence>MAGPASAWASAPNAAGGSAMWVLGSSAAPVRPQTRVAPGQAKFSTYASRMRAGTTTLMQPIWRGSHDMEESLTARGGRHAVYYGEDASDDDDMDEVDDDDDDDDFESPDDEYGSQPSRKRRRSHLDDRASNSPAARPGPSDVEAEAEWAAPGSQLGLPVPSKRLVVRPAKPVRPPYFSDEQLAKQGESPEVLVPIRIEFHTDTHRIKDVFLWNINEHLITPYQFAHMFLQDLDLPITPHAAHIENLIIQQLADASAVLDSEDGLSRIIDLKTTARERKRLEAETEAQRRRLAATQAAHADAASPLTGPRKRGRPRKYPLPDAKEETPHAEPAVAPFALAPSIVPSSVPTSAGIVSTPQDEDPKAAEKARIHDMLASVDAEDDLRVIVEYKVQIARHMLRDRLEWDLSSSWTPEAFARTLTRDLGLPPEGRGIIAHAVHEQLLHHRRAATELGLFGSGKIYRCTMDELEKIERAEQANATSQSLEAEADSAAALHRRATASASSALDAWDEYAMGMRDEVGPPNTRSRRMAAGAQSAADSASSVPFLIPDESLPLPVRRQQALATLRDLLALGPRPLEGAWRDFGDVADFGPLLEYLSDAELEKMEEADLRASRRLLVAPASAHSLSYLFTMAVGKNKKLSKGKGNKKRVVDPFTRKEWYDIKAPVFFENRNVGKTIVNRSQGLKNASDALKGRILEQSLADLNKDDEQAFRKFRLRVDEVQGRNCLTNFYGMDFTQDKVRSLVRKWQTLIEAYQDVKTTDGYLLRVFAIGFTRRRANQVKKTTYAKSSQIRAIRKKMFEVIQRESSSCDLREFVAKLIPEVMGREIEKSTQGIYPLKDVYIRKVKVLKRPKFDVGKLYELHGGAAVVGAEDVGTKIKSGEFKEPEIQASV</sequence>
<dbReference type="GO" id="GO:0006338">
    <property type="term" value="P:chromatin remodeling"/>
    <property type="evidence" value="ECO:0007669"/>
    <property type="project" value="InterPro"/>
</dbReference>
<dbReference type="InterPro" id="IPR006939">
    <property type="entry name" value="SNF5"/>
</dbReference>
<comment type="subunit">
    <text evidence="6">Component of the small ribosomal subunit. Mature ribosomes consist of a small (40S) and a large (60S) subunit. The 40S subunit contains about 33 different proteins and 1 molecule of RNA (18S). The 60S subunit contains about 49 different proteins and 3 molecules of RNA (25S, 5.8S and 5S).</text>
</comment>
<evidence type="ECO:0000256" key="3">
    <source>
        <dbReference type="ARBA" id="ARBA00022980"/>
    </source>
</evidence>
<feature type="region of interest" description="Disordered" evidence="8">
    <location>
        <begin position="83"/>
        <end position="149"/>
    </location>
</feature>
<dbReference type="Pfam" id="PF04855">
    <property type="entry name" value="SNF5"/>
    <property type="match status" value="1"/>
</dbReference>
<dbReference type="GO" id="GO:0006412">
    <property type="term" value="P:translation"/>
    <property type="evidence" value="ECO:0007669"/>
    <property type="project" value="UniProtKB-UniRule"/>
</dbReference>
<dbReference type="PROSITE" id="PS01191">
    <property type="entry name" value="RIBOSOMAL_S3AE"/>
    <property type="match status" value="1"/>
</dbReference>
<feature type="compositionally biased region" description="Low complexity" evidence="8">
    <location>
        <begin position="292"/>
        <end position="302"/>
    </location>
</feature>
<evidence type="ECO:0000256" key="8">
    <source>
        <dbReference type="SAM" id="MobiDB-lite"/>
    </source>
</evidence>
<protein>
    <recommendedName>
        <fullName evidence="6">Small ribosomal subunit protein eS1</fullName>
    </recommendedName>
</protein>
<keyword evidence="4 6" id="KW-0007">Acetylation</keyword>
<dbReference type="InterPro" id="IPR027500">
    <property type="entry name" value="Ribosomal_eS1_euk"/>
</dbReference>
<comment type="subcellular location">
    <subcellularLocation>
        <location evidence="1 6">Cytoplasm</location>
    </subcellularLocation>
</comment>
<keyword evidence="3 6" id="KW-0689">Ribosomal protein</keyword>
<evidence type="ECO:0000256" key="6">
    <source>
        <dbReference type="HAMAP-Rule" id="MF_03122"/>
    </source>
</evidence>
<dbReference type="Pfam" id="PF01015">
    <property type="entry name" value="Ribosomal_S3Ae"/>
    <property type="match status" value="1"/>
</dbReference>